<feature type="domain" description="Serpin" evidence="2">
    <location>
        <begin position="48"/>
        <end position="235"/>
    </location>
</feature>
<name>A0A1S8WNT1_OPIVI</name>
<dbReference type="Gene3D" id="3.30.497.10">
    <property type="entry name" value="Antithrombin, subunit I, domain 2"/>
    <property type="match status" value="1"/>
</dbReference>
<evidence type="ECO:0000256" key="1">
    <source>
        <dbReference type="ARBA" id="ARBA00009500"/>
    </source>
</evidence>
<dbReference type="EMBL" id="KV898714">
    <property type="protein sequence ID" value="OON16116.1"/>
    <property type="molecule type" value="Genomic_DNA"/>
</dbReference>
<dbReference type="InterPro" id="IPR000215">
    <property type="entry name" value="Serpin_fam"/>
</dbReference>
<organism evidence="3 4">
    <name type="scientific">Opisthorchis viverrini</name>
    <name type="common">Southeast Asian liver fluke</name>
    <dbReference type="NCBI Taxonomy" id="6198"/>
    <lineage>
        <taxon>Eukaryota</taxon>
        <taxon>Metazoa</taxon>
        <taxon>Spiralia</taxon>
        <taxon>Lophotrochozoa</taxon>
        <taxon>Platyhelminthes</taxon>
        <taxon>Trematoda</taxon>
        <taxon>Digenea</taxon>
        <taxon>Opisthorchiida</taxon>
        <taxon>Opisthorchiata</taxon>
        <taxon>Opisthorchiidae</taxon>
        <taxon>Opisthorchis</taxon>
    </lineage>
</organism>
<dbReference type="SUPFAM" id="SSF56574">
    <property type="entry name" value="Serpins"/>
    <property type="match status" value="1"/>
</dbReference>
<gene>
    <name evidence="3" type="ORF">X801_08075</name>
</gene>
<dbReference type="AlphaFoldDB" id="A0A1S8WNT1"/>
<dbReference type="GO" id="GO:0004867">
    <property type="term" value="F:serine-type endopeptidase inhibitor activity"/>
    <property type="evidence" value="ECO:0007669"/>
    <property type="project" value="InterPro"/>
</dbReference>
<accession>A0A1S8WNT1</accession>
<dbReference type="PANTHER" id="PTHR11461">
    <property type="entry name" value="SERINE PROTEASE INHIBITOR, SERPIN"/>
    <property type="match status" value="1"/>
</dbReference>
<dbReference type="Proteomes" id="UP000243686">
    <property type="component" value="Unassembled WGS sequence"/>
</dbReference>
<evidence type="ECO:0000313" key="4">
    <source>
        <dbReference type="Proteomes" id="UP000243686"/>
    </source>
</evidence>
<reference evidence="3 4" key="1">
    <citation type="submission" date="2015-03" db="EMBL/GenBank/DDBJ databases">
        <title>Draft genome of the nematode, Opisthorchis viverrini.</title>
        <authorList>
            <person name="Mitreva M."/>
        </authorList>
    </citation>
    <scope>NUCLEOTIDE SEQUENCE [LARGE SCALE GENOMIC DNA]</scope>
    <source>
        <strain evidence="3">Khon Kaen</strain>
    </source>
</reference>
<evidence type="ECO:0000259" key="2">
    <source>
        <dbReference type="Pfam" id="PF00079"/>
    </source>
</evidence>
<keyword evidence="4" id="KW-1185">Reference proteome</keyword>
<dbReference type="InterPro" id="IPR042178">
    <property type="entry name" value="Serpin_sf_1"/>
</dbReference>
<dbReference type="Pfam" id="PF00079">
    <property type="entry name" value="Serpin"/>
    <property type="match status" value="1"/>
</dbReference>
<comment type="similarity">
    <text evidence="1">Belongs to the serpin family.</text>
</comment>
<feature type="non-terminal residue" evidence="3">
    <location>
        <position position="1"/>
    </location>
</feature>
<proteinExistence type="inferred from homology"/>
<evidence type="ECO:0000313" key="3">
    <source>
        <dbReference type="EMBL" id="OON16116.1"/>
    </source>
</evidence>
<dbReference type="PANTHER" id="PTHR11461:SF211">
    <property type="entry name" value="GH10112P-RELATED"/>
    <property type="match status" value="1"/>
</dbReference>
<sequence length="245" mass="27365">KRISEPADCGFGSAIETNSDVRTAKGPPISSRLIGSPVMDANREFHEAVAEFTTELYDKIIEKQADNLENFIFSPMSIYAASLLIMAGADGETLRELQQLLRIPDRLCPGHVHNAFGPMILNYFKGLCHGDVHNAFGPMILNYFKGSAEMDLALANRLFLLRPIEIRPDYTNQVGACYESSVERIDALPDHEAQRCHMNAWVSKNTKDKIKELLPRGSVDNSTVLVIINALYFRGWCIIVVTHVD</sequence>
<dbReference type="InterPro" id="IPR023796">
    <property type="entry name" value="Serpin_dom"/>
</dbReference>
<protein>
    <recommendedName>
        <fullName evidence="2">Serpin domain-containing protein</fullName>
    </recommendedName>
</protein>
<dbReference type="InterPro" id="IPR036186">
    <property type="entry name" value="Serpin_sf"/>
</dbReference>
<dbReference type="GO" id="GO:0005615">
    <property type="term" value="C:extracellular space"/>
    <property type="evidence" value="ECO:0007669"/>
    <property type="project" value="InterPro"/>
</dbReference>